<comment type="caution">
    <text evidence="2">The sequence shown here is derived from an EMBL/GenBank/DDBJ whole genome shotgun (WGS) entry which is preliminary data.</text>
</comment>
<dbReference type="AlphaFoldDB" id="A0A370HZ15"/>
<evidence type="ECO:0000259" key="1">
    <source>
        <dbReference type="Pfam" id="PF13472"/>
    </source>
</evidence>
<dbReference type="Proteomes" id="UP000254869">
    <property type="component" value="Unassembled WGS sequence"/>
</dbReference>
<dbReference type="Gene3D" id="3.40.50.1110">
    <property type="entry name" value="SGNH hydrolase"/>
    <property type="match status" value="1"/>
</dbReference>
<dbReference type="PANTHER" id="PTHR43784:SF2">
    <property type="entry name" value="GDSL-LIKE LIPASE_ACYLHYDROLASE, PUTATIVE (AFU_ORTHOLOGUE AFUA_2G00820)-RELATED"/>
    <property type="match status" value="1"/>
</dbReference>
<name>A0A370HZ15_9NOCA</name>
<dbReference type="InterPro" id="IPR036514">
    <property type="entry name" value="SGNH_hydro_sf"/>
</dbReference>
<organism evidence="2 3">
    <name type="scientific">Nocardia pseudobrasiliensis</name>
    <dbReference type="NCBI Taxonomy" id="45979"/>
    <lineage>
        <taxon>Bacteria</taxon>
        <taxon>Bacillati</taxon>
        <taxon>Actinomycetota</taxon>
        <taxon>Actinomycetes</taxon>
        <taxon>Mycobacteriales</taxon>
        <taxon>Nocardiaceae</taxon>
        <taxon>Nocardia</taxon>
    </lineage>
</organism>
<dbReference type="Pfam" id="PF13472">
    <property type="entry name" value="Lipase_GDSL_2"/>
    <property type="match status" value="1"/>
</dbReference>
<dbReference type="GO" id="GO:0016787">
    <property type="term" value="F:hydrolase activity"/>
    <property type="evidence" value="ECO:0007669"/>
    <property type="project" value="UniProtKB-KW"/>
</dbReference>
<accession>A0A370HZ15</accession>
<keyword evidence="3" id="KW-1185">Reference proteome</keyword>
<dbReference type="InterPro" id="IPR013830">
    <property type="entry name" value="SGNH_hydro"/>
</dbReference>
<dbReference type="SUPFAM" id="SSF52266">
    <property type="entry name" value="SGNH hydrolase"/>
    <property type="match status" value="1"/>
</dbReference>
<feature type="domain" description="SGNH hydrolase-type esterase" evidence="1">
    <location>
        <begin position="34"/>
        <end position="205"/>
    </location>
</feature>
<dbReference type="RefSeq" id="WP_067999087.1">
    <property type="nucleotide sequence ID" value="NZ_QQBC01000009.1"/>
</dbReference>
<sequence length="223" mass="24498">MSSTALTEQTDPYCLTTVDAAALLYDAPWHRFGVVGDSLSAGMGDPTPGYANSGWADRVAAVLKLVNPALTYLNTAEPGATTAATLDGQFDRMLEFEPDLLHLPCGPNDILRQRPDFEAVETLMRRMYALAARTGARLMTFTLGKAYAVPNFSDWHERIVTMNDITRRIARDHDAVVIDAWAHPINERPNLLSADRIHFSTSGQAVLAAEVVKRLAHLLANQH</sequence>
<dbReference type="InterPro" id="IPR053140">
    <property type="entry name" value="GDSL_Rv0518-like"/>
</dbReference>
<protein>
    <submittedName>
        <fullName evidence="2">GDSL-like lipase/acylhydrolase family protein</fullName>
    </submittedName>
</protein>
<dbReference type="PANTHER" id="PTHR43784">
    <property type="entry name" value="GDSL-LIKE LIPASE/ACYLHYDROLASE, PUTATIVE (AFU_ORTHOLOGUE AFUA_2G00820)-RELATED"/>
    <property type="match status" value="1"/>
</dbReference>
<evidence type="ECO:0000313" key="2">
    <source>
        <dbReference type="EMBL" id="RDI63757.1"/>
    </source>
</evidence>
<dbReference type="CDD" id="cd01832">
    <property type="entry name" value="SGNH_hydrolase_like_1"/>
    <property type="match status" value="1"/>
</dbReference>
<gene>
    <name evidence="2" type="ORF">DFR76_10994</name>
</gene>
<evidence type="ECO:0000313" key="3">
    <source>
        <dbReference type="Proteomes" id="UP000254869"/>
    </source>
</evidence>
<keyword evidence="2" id="KW-0378">Hydrolase</keyword>
<dbReference type="EMBL" id="QQBC01000009">
    <property type="protein sequence ID" value="RDI63757.1"/>
    <property type="molecule type" value="Genomic_DNA"/>
</dbReference>
<dbReference type="STRING" id="1210086.GCA_001613105_03617"/>
<proteinExistence type="predicted"/>
<reference evidence="2 3" key="1">
    <citation type="submission" date="2018-07" db="EMBL/GenBank/DDBJ databases">
        <title>Genomic Encyclopedia of Type Strains, Phase IV (KMG-IV): sequencing the most valuable type-strain genomes for metagenomic binning, comparative biology and taxonomic classification.</title>
        <authorList>
            <person name="Goeker M."/>
        </authorList>
    </citation>
    <scope>NUCLEOTIDE SEQUENCE [LARGE SCALE GENOMIC DNA]</scope>
    <source>
        <strain evidence="2 3">DSM 44290</strain>
    </source>
</reference>